<sequence length="144" mass="15031">MDSVFAAKLTSISSAFIPTSVSTAIFRGVYTRGAALAVPLSAISVAATAYLVYITPAESRNKVLYAVSGASTAAMIPLTRIVMMPGIKRLISISHMETGMQGKPAISSEALSLLATWSGQNWVRFGLSAFGGLLGLYAAIVQDV</sequence>
<dbReference type="Pfam" id="PF08592">
    <property type="entry name" value="Anthrone_oxy"/>
    <property type="match status" value="1"/>
</dbReference>
<protein>
    <submittedName>
        <fullName evidence="2">Uncharacterized protein</fullName>
    </submittedName>
</protein>
<gene>
    <name evidence="2" type="ORF">LTR97_009161</name>
</gene>
<dbReference type="InterPro" id="IPR013901">
    <property type="entry name" value="Anthrone_oxy"/>
</dbReference>
<comment type="caution">
    <text evidence="2">The sequence shown here is derived from an EMBL/GenBank/DDBJ whole genome shotgun (WGS) entry which is preliminary data.</text>
</comment>
<organism evidence="2 3">
    <name type="scientific">Elasticomyces elasticus</name>
    <dbReference type="NCBI Taxonomy" id="574655"/>
    <lineage>
        <taxon>Eukaryota</taxon>
        <taxon>Fungi</taxon>
        <taxon>Dikarya</taxon>
        <taxon>Ascomycota</taxon>
        <taxon>Pezizomycotina</taxon>
        <taxon>Dothideomycetes</taxon>
        <taxon>Dothideomycetidae</taxon>
        <taxon>Mycosphaerellales</taxon>
        <taxon>Teratosphaeriaceae</taxon>
        <taxon>Elasticomyces</taxon>
    </lineage>
</organism>
<name>A0AAN7W5C8_9PEZI</name>
<feature type="transmembrane region" description="Helical" evidence="1">
    <location>
        <begin position="122"/>
        <end position="141"/>
    </location>
</feature>
<dbReference type="EMBL" id="JAVRQU010000015">
    <property type="protein sequence ID" value="KAK5694571.1"/>
    <property type="molecule type" value="Genomic_DNA"/>
</dbReference>
<accession>A0AAN7W5C8</accession>
<feature type="transmembrane region" description="Helical" evidence="1">
    <location>
        <begin position="33"/>
        <end position="54"/>
    </location>
</feature>
<keyword evidence="1" id="KW-0472">Membrane</keyword>
<keyword evidence="1" id="KW-1133">Transmembrane helix</keyword>
<reference evidence="2" key="1">
    <citation type="submission" date="2023-08" db="EMBL/GenBank/DDBJ databases">
        <title>Black Yeasts Isolated from many extreme environments.</title>
        <authorList>
            <person name="Coleine C."/>
            <person name="Stajich J.E."/>
            <person name="Selbmann L."/>
        </authorList>
    </citation>
    <scope>NUCLEOTIDE SEQUENCE</scope>
    <source>
        <strain evidence="2">CCFEE 5810</strain>
    </source>
</reference>
<proteinExistence type="predicted"/>
<evidence type="ECO:0000313" key="3">
    <source>
        <dbReference type="Proteomes" id="UP001310594"/>
    </source>
</evidence>
<dbReference type="Proteomes" id="UP001310594">
    <property type="component" value="Unassembled WGS sequence"/>
</dbReference>
<keyword evidence="1" id="KW-0812">Transmembrane</keyword>
<dbReference type="AlphaFoldDB" id="A0AAN7W5C8"/>
<evidence type="ECO:0000313" key="2">
    <source>
        <dbReference type="EMBL" id="KAK5694571.1"/>
    </source>
</evidence>
<evidence type="ECO:0000256" key="1">
    <source>
        <dbReference type="SAM" id="Phobius"/>
    </source>
</evidence>